<organism evidence="1 2">
    <name type="scientific">Pluteus cervinus</name>
    <dbReference type="NCBI Taxonomy" id="181527"/>
    <lineage>
        <taxon>Eukaryota</taxon>
        <taxon>Fungi</taxon>
        <taxon>Dikarya</taxon>
        <taxon>Basidiomycota</taxon>
        <taxon>Agaricomycotina</taxon>
        <taxon>Agaricomycetes</taxon>
        <taxon>Agaricomycetidae</taxon>
        <taxon>Agaricales</taxon>
        <taxon>Pluteineae</taxon>
        <taxon>Pluteaceae</taxon>
        <taxon>Pluteus</taxon>
    </lineage>
</organism>
<dbReference type="EMBL" id="ML208766">
    <property type="protein sequence ID" value="TFK60506.1"/>
    <property type="molecule type" value="Genomic_DNA"/>
</dbReference>
<accession>A0ACD3A4P6</accession>
<dbReference type="Proteomes" id="UP000308600">
    <property type="component" value="Unassembled WGS sequence"/>
</dbReference>
<reference evidence="1 2" key="1">
    <citation type="journal article" date="2019" name="Nat. Ecol. Evol.">
        <title>Megaphylogeny resolves global patterns of mushroom evolution.</title>
        <authorList>
            <person name="Varga T."/>
            <person name="Krizsan K."/>
            <person name="Foldi C."/>
            <person name="Dima B."/>
            <person name="Sanchez-Garcia M."/>
            <person name="Sanchez-Ramirez S."/>
            <person name="Szollosi G.J."/>
            <person name="Szarkandi J.G."/>
            <person name="Papp V."/>
            <person name="Albert L."/>
            <person name="Andreopoulos W."/>
            <person name="Angelini C."/>
            <person name="Antonin V."/>
            <person name="Barry K.W."/>
            <person name="Bougher N.L."/>
            <person name="Buchanan P."/>
            <person name="Buyck B."/>
            <person name="Bense V."/>
            <person name="Catcheside P."/>
            <person name="Chovatia M."/>
            <person name="Cooper J."/>
            <person name="Damon W."/>
            <person name="Desjardin D."/>
            <person name="Finy P."/>
            <person name="Geml J."/>
            <person name="Haridas S."/>
            <person name="Hughes K."/>
            <person name="Justo A."/>
            <person name="Karasinski D."/>
            <person name="Kautmanova I."/>
            <person name="Kiss B."/>
            <person name="Kocsube S."/>
            <person name="Kotiranta H."/>
            <person name="LaButti K.M."/>
            <person name="Lechner B.E."/>
            <person name="Liimatainen K."/>
            <person name="Lipzen A."/>
            <person name="Lukacs Z."/>
            <person name="Mihaltcheva S."/>
            <person name="Morgado L.N."/>
            <person name="Niskanen T."/>
            <person name="Noordeloos M.E."/>
            <person name="Ohm R.A."/>
            <person name="Ortiz-Santana B."/>
            <person name="Ovrebo C."/>
            <person name="Racz N."/>
            <person name="Riley R."/>
            <person name="Savchenko A."/>
            <person name="Shiryaev A."/>
            <person name="Soop K."/>
            <person name="Spirin V."/>
            <person name="Szebenyi C."/>
            <person name="Tomsovsky M."/>
            <person name="Tulloss R.E."/>
            <person name="Uehling J."/>
            <person name="Grigoriev I.V."/>
            <person name="Vagvolgyi C."/>
            <person name="Papp T."/>
            <person name="Martin F.M."/>
            <person name="Miettinen O."/>
            <person name="Hibbett D.S."/>
            <person name="Nagy L.G."/>
        </authorList>
    </citation>
    <scope>NUCLEOTIDE SEQUENCE [LARGE SCALE GENOMIC DNA]</scope>
    <source>
        <strain evidence="1 2">NL-1719</strain>
    </source>
</reference>
<gene>
    <name evidence="1" type="ORF">BDN72DRAFT_805649</name>
</gene>
<evidence type="ECO:0000313" key="2">
    <source>
        <dbReference type="Proteomes" id="UP000308600"/>
    </source>
</evidence>
<sequence>MSDRKPLFSDFNQCHSCDKSKTQGATLFRCAGCLFGLYCSKECQKKAWPEHKSRCKLNQKTRKLALDNYDSKLLSSFMDKHRVTLTAAALSALDIRNRPESAKSHGLLVLVRQRPAKHAEHAYLALDAGVVPLDDNALGGSADEIKEEALERKRTGVLGVFLIIVRDVDSNLRSIVPVEFHPPLLTAYNERKLWKEWMIKKLNQGVSV</sequence>
<name>A0ACD3A4P6_9AGAR</name>
<protein>
    <submittedName>
        <fullName evidence="1">Uncharacterized protein</fullName>
    </submittedName>
</protein>
<proteinExistence type="predicted"/>
<evidence type="ECO:0000313" key="1">
    <source>
        <dbReference type="EMBL" id="TFK60506.1"/>
    </source>
</evidence>
<keyword evidence="2" id="KW-1185">Reference proteome</keyword>